<dbReference type="AlphaFoldDB" id="A0A420HKR4"/>
<sequence>MATSEAFTKAAIDSTKLTVKPNSDQLLDLYALYKIATGENIAEAPEPGRFDFKGNSKRKAWKAKVDTGITREKAEADYIALVEKFKVDYKYDPNKVSESFGG</sequence>
<dbReference type="Proteomes" id="UP000286134">
    <property type="component" value="Unassembled WGS sequence"/>
</dbReference>
<dbReference type="STRING" id="212602.A0A420HKR4"/>
<organism evidence="4 5">
    <name type="scientific">Erysiphe neolycopersici</name>
    <dbReference type="NCBI Taxonomy" id="212602"/>
    <lineage>
        <taxon>Eukaryota</taxon>
        <taxon>Fungi</taxon>
        <taxon>Dikarya</taxon>
        <taxon>Ascomycota</taxon>
        <taxon>Pezizomycotina</taxon>
        <taxon>Leotiomycetes</taxon>
        <taxon>Erysiphales</taxon>
        <taxon>Erysiphaceae</taxon>
        <taxon>Erysiphe</taxon>
    </lineage>
</organism>
<proteinExistence type="inferred from homology"/>
<dbReference type="InterPro" id="IPR014352">
    <property type="entry name" value="FERM/acyl-CoA-bd_prot_sf"/>
</dbReference>
<dbReference type="InterPro" id="IPR000582">
    <property type="entry name" value="Acyl-CoA-binding_protein"/>
</dbReference>
<dbReference type="Gene3D" id="1.20.80.10">
    <property type="match status" value="1"/>
</dbReference>
<evidence type="ECO:0000313" key="4">
    <source>
        <dbReference type="EMBL" id="RKF58031.1"/>
    </source>
</evidence>
<evidence type="ECO:0000313" key="5">
    <source>
        <dbReference type="Proteomes" id="UP000286134"/>
    </source>
</evidence>
<evidence type="ECO:0000256" key="2">
    <source>
        <dbReference type="ARBA" id="ARBA00023121"/>
    </source>
</evidence>
<dbReference type="PRINTS" id="PR00689">
    <property type="entry name" value="ACOABINDINGP"/>
</dbReference>
<keyword evidence="2" id="KW-0446">Lipid-binding</keyword>
<dbReference type="PROSITE" id="PS51228">
    <property type="entry name" value="ACB_2"/>
    <property type="match status" value="1"/>
</dbReference>
<dbReference type="GO" id="GO:0000062">
    <property type="term" value="F:fatty-acyl-CoA binding"/>
    <property type="evidence" value="ECO:0007669"/>
    <property type="project" value="InterPro"/>
</dbReference>
<reference evidence="4 5" key="1">
    <citation type="journal article" date="2018" name="BMC Genomics">
        <title>Comparative genome analyses reveal sequence features reflecting distinct modes of host-adaptation between dicot and monocot powdery mildew.</title>
        <authorList>
            <person name="Wu Y."/>
            <person name="Ma X."/>
            <person name="Pan Z."/>
            <person name="Kale S.D."/>
            <person name="Song Y."/>
            <person name="King H."/>
            <person name="Zhang Q."/>
            <person name="Presley C."/>
            <person name="Deng X."/>
            <person name="Wei C.I."/>
            <person name="Xiao S."/>
        </authorList>
    </citation>
    <scope>NUCLEOTIDE SEQUENCE [LARGE SCALE GENOMIC DNA]</scope>
    <source>
        <strain evidence="4">UMSG2</strain>
    </source>
</reference>
<accession>A0A420HKR4</accession>
<dbReference type="SUPFAM" id="SSF47027">
    <property type="entry name" value="Acyl-CoA binding protein"/>
    <property type="match status" value="1"/>
</dbReference>
<keyword evidence="5" id="KW-1185">Reference proteome</keyword>
<evidence type="ECO:0000256" key="1">
    <source>
        <dbReference type="ARBA" id="ARBA00005567"/>
    </source>
</evidence>
<evidence type="ECO:0000259" key="3">
    <source>
        <dbReference type="PROSITE" id="PS51228"/>
    </source>
</evidence>
<dbReference type="InterPro" id="IPR035984">
    <property type="entry name" value="Acyl-CoA-binding_sf"/>
</dbReference>
<dbReference type="Pfam" id="PF00887">
    <property type="entry name" value="ACBP"/>
    <property type="match status" value="1"/>
</dbReference>
<feature type="domain" description="ACB" evidence="3">
    <location>
        <begin position="3"/>
        <end position="91"/>
    </location>
</feature>
<dbReference type="GO" id="GO:0006631">
    <property type="term" value="P:fatty acid metabolic process"/>
    <property type="evidence" value="ECO:0007669"/>
    <property type="project" value="TreeGrafter"/>
</dbReference>
<dbReference type="PANTHER" id="PTHR23310:SF62">
    <property type="entry name" value="ACYL-COA BINDING PROTEIN 1, ISOFORM A"/>
    <property type="match status" value="1"/>
</dbReference>
<protein>
    <submittedName>
        <fullName evidence="4">Putative acyl-CoA-binding protein</fullName>
    </submittedName>
</protein>
<comment type="similarity">
    <text evidence="1">Belongs to the ACBP family.</text>
</comment>
<dbReference type="EMBL" id="MCFK01007041">
    <property type="protein sequence ID" value="RKF58031.1"/>
    <property type="molecule type" value="Genomic_DNA"/>
</dbReference>
<dbReference type="OrthoDB" id="346910at2759"/>
<gene>
    <name evidence="4" type="ORF">OnM2_070028</name>
</gene>
<name>A0A420HKR4_9PEZI</name>
<dbReference type="PANTHER" id="PTHR23310">
    <property type="entry name" value="ACYL-COA-BINDING PROTEIN, ACBP"/>
    <property type="match status" value="1"/>
</dbReference>
<comment type="caution">
    <text evidence="4">The sequence shown here is derived from an EMBL/GenBank/DDBJ whole genome shotgun (WGS) entry which is preliminary data.</text>
</comment>